<dbReference type="InterPro" id="IPR003439">
    <property type="entry name" value="ABC_transporter-like_ATP-bd"/>
</dbReference>
<dbReference type="GO" id="GO:0016887">
    <property type="term" value="F:ATP hydrolysis activity"/>
    <property type="evidence" value="ECO:0007669"/>
    <property type="project" value="InterPro"/>
</dbReference>
<dbReference type="PROSITE" id="PS50893">
    <property type="entry name" value="ABC_TRANSPORTER_2"/>
    <property type="match status" value="2"/>
</dbReference>
<dbReference type="EMBL" id="WNHB01000002">
    <property type="protein sequence ID" value="MTT30833.1"/>
    <property type="molecule type" value="Genomic_DNA"/>
</dbReference>
<dbReference type="AlphaFoldDB" id="A0A6N8CNZ7"/>
<dbReference type="PANTHER" id="PTHR42855">
    <property type="entry name" value="ABC TRANSPORTER ATP-BINDING SUBUNIT"/>
    <property type="match status" value="1"/>
</dbReference>
<dbReference type="FunFam" id="3.40.50.300:FF:000011">
    <property type="entry name" value="Putative ABC transporter ATP-binding component"/>
    <property type="match status" value="1"/>
</dbReference>
<sequence length="656" mass="74759">MILLQTNQISKSFATDLILSNISIEVQSGERVALVGRNGAGKSTLLKIIAGAMSADSGDIIIPKDKTVGYLPQNATLNSNKSIYDELLTVFQPLLTMEKKLRKMEEDMARPDLLENQTEYNQLLKNYDQLQVAFKDQGGYTYQSDIQSVLTGLNFQSYRQDTPISSLSGGQKTRLALGKLLLIQPDILILDEPTNHLDIETLQWLESYLQRYKGSILIVSHDRYFLDKVVTKVYEIAHHKATKYTGNYSRYLVLKEAEYERELKNYEKQQKEVAKLNDFIQKNIVRASTTKRAQSRRKQLEKMDLMDHPQGDLKSAQFSFQTKTQSGHDVLTVSGLKIGYQANHPLMSNLNFMITRGESVALVGPNGIGKSTLLKAIVGTQTRLSGNVTLGSQVSIGYYDQEQAKLSSNKDVLHELWDEYPLTPEKDIRTVLGNFLFSGDDVLKLVSQLSGGEKARLALAKLMMKKDNLLVLDEPTNHLDIDSKEVLETALINYPGTILFVSHDRFFINNIATRVLELSKEDGITNYLGDYDYYLEKKEEMQAISLLEENEHARDTKPSKDDSTLTDGKAQFLKDKERKKKERQLERKIEQLEESIQDLEIRIEENEAALLTPEVFHDTKRAKEIHESTVQDKDKLEKYIHEWEQVQQEYDNLSGE</sequence>
<dbReference type="SUPFAM" id="SSF52540">
    <property type="entry name" value="P-loop containing nucleoside triphosphate hydrolases"/>
    <property type="match status" value="2"/>
</dbReference>
<evidence type="ECO:0000256" key="5">
    <source>
        <dbReference type="SAM" id="MobiDB-lite"/>
    </source>
</evidence>
<name>A0A6N8CNZ7_9BACI</name>
<dbReference type="GO" id="GO:0005524">
    <property type="term" value="F:ATP binding"/>
    <property type="evidence" value="ECO:0007669"/>
    <property type="project" value="UniProtKB-KW"/>
</dbReference>
<dbReference type="SMART" id="SM00382">
    <property type="entry name" value="AAA"/>
    <property type="match status" value="2"/>
</dbReference>
<dbReference type="Pfam" id="PF12848">
    <property type="entry name" value="ABC_tran_Xtn"/>
    <property type="match status" value="1"/>
</dbReference>
<dbReference type="Proteomes" id="UP000440978">
    <property type="component" value="Unassembled WGS sequence"/>
</dbReference>
<feature type="domain" description="ABC transporter" evidence="6">
    <location>
        <begin position="330"/>
        <end position="547"/>
    </location>
</feature>
<feature type="coiled-coil region" evidence="4">
    <location>
        <begin position="252"/>
        <end position="283"/>
    </location>
</feature>
<keyword evidence="3 7" id="KW-0067">ATP-binding</keyword>
<feature type="compositionally biased region" description="Basic and acidic residues" evidence="5">
    <location>
        <begin position="549"/>
        <end position="563"/>
    </location>
</feature>
<protein>
    <submittedName>
        <fullName evidence="7">ATP-binding cassette domain-containing protein</fullName>
    </submittedName>
</protein>
<keyword evidence="4" id="KW-0175">Coiled coil</keyword>
<dbReference type="InterPro" id="IPR027417">
    <property type="entry name" value="P-loop_NTPase"/>
</dbReference>
<dbReference type="OrthoDB" id="9760950at2"/>
<dbReference type="PROSITE" id="PS00211">
    <property type="entry name" value="ABC_TRANSPORTER_1"/>
    <property type="match status" value="2"/>
</dbReference>
<organism evidence="7 8">
    <name type="scientific">Terrilactibacillus tamarindi</name>
    <dbReference type="NCBI Taxonomy" id="2599694"/>
    <lineage>
        <taxon>Bacteria</taxon>
        <taxon>Bacillati</taxon>
        <taxon>Bacillota</taxon>
        <taxon>Bacilli</taxon>
        <taxon>Bacillales</taxon>
        <taxon>Bacillaceae</taxon>
        <taxon>Terrilactibacillus</taxon>
    </lineage>
</organism>
<dbReference type="FunFam" id="3.40.50.300:FF:000309">
    <property type="entry name" value="ABC transporter ATP-binding protein"/>
    <property type="match status" value="1"/>
</dbReference>
<gene>
    <name evidence="7" type="ORF">GMB86_02245</name>
</gene>
<dbReference type="RefSeq" id="WP_155216379.1">
    <property type="nucleotide sequence ID" value="NZ_WNHB01000002.1"/>
</dbReference>
<accession>A0A6N8CNZ7</accession>
<dbReference type="InterPro" id="IPR003593">
    <property type="entry name" value="AAA+_ATPase"/>
</dbReference>
<proteinExistence type="predicted"/>
<evidence type="ECO:0000313" key="7">
    <source>
        <dbReference type="EMBL" id="MTT30833.1"/>
    </source>
</evidence>
<evidence type="ECO:0000256" key="4">
    <source>
        <dbReference type="SAM" id="Coils"/>
    </source>
</evidence>
<dbReference type="CDD" id="cd03221">
    <property type="entry name" value="ABCF_EF-3"/>
    <property type="match status" value="2"/>
</dbReference>
<dbReference type="PANTHER" id="PTHR42855:SF2">
    <property type="entry name" value="DRUG RESISTANCE ABC TRANSPORTER,ATP-BINDING PROTEIN"/>
    <property type="match status" value="1"/>
</dbReference>
<keyword evidence="8" id="KW-1185">Reference proteome</keyword>
<reference evidence="7 8" key="1">
    <citation type="submission" date="2019-11" db="EMBL/GenBank/DDBJ databases">
        <title>Terrilactibacillus tamarindus sp. nov. BCM23-1 isolated from bark of Tamarindus indica.</title>
        <authorList>
            <person name="Kingkaew E."/>
            <person name="Tanasupawat S."/>
        </authorList>
    </citation>
    <scope>NUCLEOTIDE SEQUENCE [LARGE SCALE GENOMIC DNA]</scope>
    <source>
        <strain evidence="7 8">BCM23-1</strain>
    </source>
</reference>
<keyword evidence="2" id="KW-0547">Nucleotide-binding</keyword>
<dbReference type="Pfam" id="PF00005">
    <property type="entry name" value="ABC_tran"/>
    <property type="match status" value="2"/>
</dbReference>
<comment type="caution">
    <text evidence="7">The sequence shown here is derived from an EMBL/GenBank/DDBJ whole genome shotgun (WGS) entry which is preliminary data.</text>
</comment>
<evidence type="ECO:0000256" key="1">
    <source>
        <dbReference type="ARBA" id="ARBA00022737"/>
    </source>
</evidence>
<evidence type="ECO:0000256" key="2">
    <source>
        <dbReference type="ARBA" id="ARBA00022741"/>
    </source>
</evidence>
<dbReference type="InterPro" id="IPR017871">
    <property type="entry name" value="ABC_transporter-like_CS"/>
</dbReference>
<keyword evidence="1" id="KW-0677">Repeat</keyword>
<dbReference type="InterPro" id="IPR051309">
    <property type="entry name" value="ABCF_ATPase"/>
</dbReference>
<feature type="domain" description="ABC transporter" evidence="6">
    <location>
        <begin position="4"/>
        <end position="281"/>
    </location>
</feature>
<evidence type="ECO:0000313" key="8">
    <source>
        <dbReference type="Proteomes" id="UP000440978"/>
    </source>
</evidence>
<evidence type="ECO:0000256" key="3">
    <source>
        <dbReference type="ARBA" id="ARBA00022840"/>
    </source>
</evidence>
<dbReference type="InterPro" id="IPR032781">
    <property type="entry name" value="ABC_tran_Xtn"/>
</dbReference>
<dbReference type="GO" id="GO:0003676">
    <property type="term" value="F:nucleic acid binding"/>
    <property type="evidence" value="ECO:0007669"/>
    <property type="project" value="UniProtKB-ARBA"/>
</dbReference>
<evidence type="ECO:0000259" key="6">
    <source>
        <dbReference type="PROSITE" id="PS50893"/>
    </source>
</evidence>
<dbReference type="Gene3D" id="3.40.50.300">
    <property type="entry name" value="P-loop containing nucleotide triphosphate hydrolases"/>
    <property type="match status" value="2"/>
</dbReference>
<feature type="region of interest" description="Disordered" evidence="5">
    <location>
        <begin position="549"/>
        <end position="579"/>
    </location>
</feature>